<proteinExistence type="predicted"/>
<protein>
    <submittedName>
        <fullName evidence="1">Uncharacterized protein</fullName>
    </submittedName>
</protein>
<gene>
    <name evidence="1" type="ORF">QTO34_019246</name>
</gene>
<dbReference type="Proteomes" id="UP001177744">
    <property type="component" value="Unassembled WGS sequence"/>
</dbReference>
<dbReference type="EMBL" id="JAULJE010000009">
    <property type="protein sequence ID" value="KAK1338592.1"/>
    <property type="molecule type" value="Genomic_DNA"/>
</dbReference>
<accession>A0AA40HXB4</accession>
<dbReference type="AlphaFoldDB" id="A0AA40HXB4"/>
<evidence type="ECO:0000313" key="1">
    <source>
        <dbReference type="EMBL" id="KAK1338592.1"/>
    </source>
</evidence>
<sequence>MEIMQQSSQLPCFQGSSTIHNLREIPYELDSSSSSYWYRTCDDHQGAVRNVVGIGNAALAAGGTVEALRP</sequence>
<organism evidence="1 2">
    <name type="scientific">Cnephaeus nilssonii</name>
    <name type="common">Northern bat</name>
    <name type="synonym">Eptesicus nilssonii</name>
    <dbReference type="NCBI Taxonomy" id="3371016"/>
    <lineage>
        <taxon>Eukaryota</taxon>
        <taxon>Metazoa</taxon>
        <taxon>Chordata</taxon>
        <taxon>Craniata</taxon>
        <taxon>Vertebrata</taxon>
        <taxon>Euteleostomi</taxon>
        <taxon>Mammalia</taxon>
        <taxon>Eutheria</taxon>
        <taxon>Laurasiatheria</taxon>
        <taxon>Chiroptera</taxon>
        <taxon>Yangochiroptera</taxon>
        <taxon>Vespertilionidae</taxon>
        <taxon>Cnephaeus</taxon>
    </lineage>
</organism>
<keyword evidence="2" id="KW-1185">Reference proteome</keyword>
<reference evidence="1" key="1">
    <citation type="submission" date="2023-06" db="EMBL/GenBank/DDBJ databases">
        <title>Reference genome for the Northern bat (Eptesicus nilssonii), a most northern bat species.</title>
        <authorList>
            <person name="Laine V.N."/>
            <person name="Pulliainen A.T."/>
            <person name="Lilley T.M."/>
        </authorList>
    </citation>
    <scope>NUCLEOTIDE SEQUENCE</scope>
    <source>
        <strain evidence="1">BLF_Eptnil</strain>
        <tissue evidence="1">Kidney</tissue>
    </source>
</reference>
<evidence type="ECO:0000313" key="2">
    <source>
        <dbReference type="Proteomes" id="UP001177744"/>
    </source>
</evidence>
<comment type="caution">
    <text evidence="1">The sequence shown here is derived from an EMBL/GenBank/DDBJ whole genome shotgun (WGS) entry which is preliminary data.</text>
</comment>
<name>A0AA40HXB4_CNENI</name>